<feature type="transmembrane region" description="Helical" evidence="15">
    <location>
        <begin position="6"/>
        <end position="23"/>
    </location>
</feature>
<keyword evidence="10 13" id="KW-0408">Iron</keyword>
<evidence type="ECO:0000256" key="12">
    <source>
        <dbReference type="ARBA" id="ARBA00023136"/>
    </source>
</evidence>
<dbReference type="EMBL" id="OW240920">
    <property type="protein sequence ID" value="CAH2314101.1"/>
    <property type="molecule type" value="Genomic_DNA"/>
</dbReference>
<keyword evidence="11 14" id="KW-0503">Monooxygenase</keyword>
<evidence type="ECO:0000313" key="16">
    <source>
        <dbReference type="EMBL" id="CAH2314101.1"/>
    </source>
</evidence>
<dbReference type="GO" id="GO:0005506">
    <property type="term" value="F:iron ion binding"/>
    <property type="evidence" value="ECO:0007669"/>
    <property type="project" value="InterPro"/>
</dbReference>
<evidence type="ECO:0000256" key="1">
    <source>
        <dbReference type="ARBA" id="ARBA00001971"/>
    </source>
</evidence>
<dbReference type="GO" id="GO:0006805">
    <property type="term" value="P:xenobiotic metabolic process"/>
    <property type="evidence" value="ECO:0007669"/>
    <property type="project" value="TreeGrafter"/>
</dbReference>
<dbReference type="InterPro" id="IPR017972">
    <property type="entry name" value="Cyt_P450_CS"/>
</dbReference>
<keyword evidence="7" id="KW-0256">Endoplasmic reticulum</keyword>
<accession>A0AAD1WHU4</accession>
<reference evidence="16" key="1">
    <citation type="submission" date="2022-03" db="EMBL/GenBank/DDBJ databases">
        <authorList>
            <person name="Alioto T."/>
            <person name="Alioto T."/>
            <person name="Gomez Garrido J."/>
        </authorList>
    </citation>
    <scope>NUCLEOTIDE SEQUENCE</scope>
</reference>
<evidence type="ECO:0000256" key="14">
    <source>
        <dbReference type="RuleBase" id="RU000461"/>
    </source>
</evidence>
<dbReference type="GO" id="GO:0019373">
    <property type="term" value="P:epoxygenase P450 pathway"/>
    <property type="evidence" value="ECO:0007669"/>
    <property type="project" value="TreeGrafter"/>
</dbReference>
<comment type="similarity">
    <text evidence="4 14">Belongs to the cytochrome P450 family.</text>
</comment>
<evidence type="ECO:0000256" key="10">
    <source>
        <dbReference type="ARBA" id="ARBA00023004"/>
    </source>
</evidence>
<evidence type="ECO:0000256" key="4">
    <source>
        <dbReference type="ARBA" id="ARBA00010617"/>
    </source>
</evidence>
<dbReference type="PRINTS" id="PR01684">
    <property type="entry name" value="EP450ICYP2A"/>
</dbReference>
<dbReference type="InterPro" id="IPR036396">
    <property type="entry name" value="Cyt_P450_sf"/>
</dbReference>
<evidence type="ECO:0000256" key="3">
    <source>
        <dbReference type="ARBA" id="ARBA00004586"/>
    </source>
</evidence>
<evidence type="ECO:0000256" key="6">
    <source>
        <dbReference type="ARBA" id="ARBA00022723"/>
    </source>
</evidence>
<keyword evidence="6 13" id="KW-0479">Metal-binding</keyword>
<dbReference type="PROSITE" id="PS00086">
    <property type="entry name" value="CYTOCHROME_P450"/>
    <property type="match status" value="1"/>
</dbReference>
<evidence type="ECO:0000256" key="11">
    <source>
        <dbReference type="ARBA" id="ARBA00023033"/>
    </source>
</evidence>
<dbReference type="AlphaFoldDB" id="A0AAD1WHU4"/>
<evidence type="ECO:0000256" key="13">
    <source>
        <dbReference type="PIRSR" id="PIRSR602401-1"/>
    </source>
</evidence>
<evidence type="ECO:0000256" key="8">
    <source>
        <dbReference type="ARBA" id="ARBA00022848"/>
    </source>
</evidence>
<dbReference type="PRINTS" id="PR00385">
    <property type="entry name" value="P450"/>
</dbReference>
<evidence type="ECO:0000313" key="17">
    <source>
        <dbReference type="Proteomes" id="UP001295444"/>
    </source>
</evidence>
<keyword evidence="12 15" id="KW-0472">Membrane</keyword>
<keyword evidence="9 14" id="KW-0560">Oxidoreductase</keyword>
<keyword evidence="15" id="KW-1133">Transmembrane helix</keyword>
<dbReference type="Pfam" id="PF00067">
    <property type="entry name" value="p450"/>
    <property type="match status" value="1"/>
</dbReference>
<keyword evidence="5 13" id="KW-0349">Heme</keyword>
<proteinExistence type="inferred from homology"/>
<dbReference type="InterPro" id="IPR002401">
    <property type="entry name" value="Cyt_P450_E_grp-I"/>
</dbReference>
<evidence type="ECO:0000256" key="15">
    <source>
        <dbReference type="SAM" id="Phobius"/>
    </source>
</evidence>
<comment type="subcellular location">
    <subcellularLocation>
        <location evidence="3">Endoplasmic reticulum membrane</location>
    </subcellularLocation>
    <subcellularLocation>
        <location evidence="2">Microsome membrane</location>
    </subcellularLocation>
</comment>
<name>A0AAD1WHU4_PELCU</name>
<evidence type="ECO:0000256" key="7">
    <source>
        <dbReference type="ARBA" id="ARBA00022824"/>
    </source>
</evidence>
<feature type="binding site" description="axial binding residue" evidence="13">
    <location>
        <position position="439"/>
    </location>
    <ligand>
        <name>heme</name>
        <dbReference type="ChEBI" id="CHEBI:30413"/>
    </ligand>
    <ligandPart>
        <name>Fe</name>
        <dbReference type="ChEBI" id="CHEBI:18248"/>
    </ligandPart>
</feature>
<evidence type="ECO:0000256" key="9">
    <source>
        <dbReference type="ARBA" id="ARBA00023002"/>
    </source>
</evidence>
<dbReference type="FunFam" id="1.10.630.10:FF:000001">
    <property type="entry name" value="Cytochrome P450, family 2"/>
    <property type="match status" value="1"/>
</dbReference>
<dbReference type="InterPro" id="IPR050182">
    <property type="entry name" value="Cytochrome_P450_fam2"/>
</dbReference>
<evidence type="ECO:0000256" key="2">
    <source>
        <dbReference type="ARBA" id="ARBA00004524"/>
    </source>
</evidence>
<keyword evidence="17" id="KW-1185">Reference proteome</keyword>
<dbReference type="PANTHER" id="PTHR24300:SF394">
    <property type="entry name" value="CYTOCHROME P450 2H2"/>
    <property type="match status" value="1"/>
</dbReference>
<organism evidence="16 17">
    <name type="scientific">Pelobates cultripes</name>
    <name type="common">Western spadefoot toad</name>
    <dbReference type="NCBI Taxonomy" id="61616"/>
    <lineage>
        <taxon>Eukaryota</taxon>
        <taxon>Metazoa</taxon>
        <taxon>Chordata</taxon>
        <taxon>Craniata</taxon>
        <taxon>Vertebrata</taxon>
        <taxon>Euteleostomi</taxon>
        <taxon>Amphibia</taxon>
        <taxon>Batrachia</taxon>
        <taxon>Anura</taxon>
        <taxon>Pelobatoidea</taxon>
        <taxon>Pelobatidae</taxon>
        <taxon>Pelobates</taxon>
    </lineage>
</organism>
<dbReference type="InterPro" id="IPR008067">
    <property type="entry name" value="Cyt_P450_E_grp-I_CYP2A-like"/>
</dbReference>
<dbReference type="GO" id="GO:0008392">
    <property type="term" value="F:arachidonate epoxygenase activity"/>
    <property type="evidence" value="ECO:0007669"/>
    <property type="project" value="TreeGrafter"/>
</dbReference>
<dbReference type="GO" id="GO:0020037">
    <property type="term" value="F:heme binding"/>
    <property type="evidence" value="ECO:0007669"/>
    <property type="project" value="InterPro"/>
</dbReference>
<dbReference type="SUPFAM" id="SSF48264">
    <property type="entry name" value="Cytochrome P450"/>
    <property type="match status" value="1"/>
</dbReference>
<dbReference type="PANTHER" id="PTHR24300">
    <property type="entry name" value="CYTOCHROME P450 508A4-RELATED"/>
    <property type="match status" value="1"/>
</dbReference>
<dbReference type="InterPro" id="IPR001128">
    <property type="entry name" value="Cyt_P450"/>
</dbReference>
<dbReference type="Gene3D" id="1.10.630.10">
    <property type="entry name" value="Cytochrome P450"/>
    <property type="match status" value="1"/>
</dbReference>
<sequence length="497" mass="56950">MELGLVGTVLLVSCVTLLIYLITQRDNKKYENLPPGPSPLPLLGNMLQMNPSELPQSLVKLSETYGPVYSIHLLGQHSVVLIGCDTVKEALQDNGDSFYDRGKMELIERLFRGSGIIVTNGETWKTIRRFSLMTLRNFGMGKRSLEERIQEEAQCLSETFRKNKDAPFDPTDLLGQAVSNVICSVVFGERFDYEDEHFKSLLLNFRDILKDLNSRSGQLLQMFPNALSHIPGPHQRVFIHFEKLRQFVKDMVQSHRKTLDANCPRDFIDSFLIRMEEEKNNPKTEFHEDNLLGTIRDLFFAGTETSSLTLRYGFLILLKYPEIQDKIHKEIDHVIGQNHCPSMDDRSKMPYTDAVVHEIQRFCDIVPTGLPRATTTDIIFKGYNIYKGTVVLPILTSVLNDPKYFKNPHQFDPGHFLDENGCFKKNDAFMPFSTGKRICAGERLARMEIFLFFTTILQNFTLKPTVDNEDIDITPEPNTNSSGPRIYQMYAVSRWNA</sequence>
<keyword evidence="8" id="KW-0492">Microsome</keyword>
<dbReference type="GO" id="GO:0005789">
    <property type="term" value="C:endoplasmic reticulum membrane"/>
    <property type="evidence" value="ECO:0007669"/>
    <property type="project" value="UniProtKB-SubCell"/>
</dbReference>
<keyword evidence="15" id="KW-0812">Transmembrane</keyword>
<dbReference type="PRINTS" id="PR00463">
    <property type="entry name" value="EP450I"/>
</dbReference>
<comment type="cofactor">
    <cofactor evidence="1 13">
        <name>heme</name>
        <dbReference type="ChEBI" id="CHEBI:30413"/>
    </cofactor>
</comment>
<evidence type="ECO:0000256" key="5">
    <source>
        <dbReference type="ARBA" id="ARBA00022617"/>
    </source>
</evidence>
<protein>
    <submittedName>
        <fullName evidence="16">Cytochrome P450 2H2-like</fullName>
    </submittedName>
</protein>
<dbReference type="GO" id="GO:0016712">
    <property type="term" value="F:oxidoreductase activity, acting on paired donors, with incorporation or reduction of molecular oxygen, reduced flavin or flavoprotein as one donor, and incorporation of one atom of oxygen"/>
    <property type="evidence" value="ECO:0007669"/>
    <property type="project" value="InterPro"/>
</dbReference>
<gene>
    <name evidence="16" type="ORF">PECUL_23A052550</name>
</gene>
<dbReference type="Proteomes" id="UP001295444">
    <property type="component" value="Chromosome 09"/>
</dbReference>